<keyword evidence="2" id="KW-1185">Reference proteome</keyword>
<reference evidence="1" key="1">
    <citation type="submission" date="2021-02" db="EMBL/GenBank/DDBJ databases">
        <authorList>
            <person name="Nowell W R."/>
        </authorList>
    </citation>
    <scope>NUCLEOTIDE SEQUENCE</scope>
    <source>
        <strain evidence="1">Ploen Becks lab</strain>
    </source>
</reference>
<dbReference type="EMBL" id="CAJNOC010008714">
    <property type="protein sequence ID" value="CAF1119668.1"/>
    <property type="molecule type" value="Genomic_DNA"/>
</dbReference>
<dbReference type="AlphaFoldDB" id="A0A814QI21"/>
<dbReference type="OrthoDB" id="6123510at2759"/>
<organism evidence="1 2">
    <name type="scientific">Brachionus calyciflorus</name>
    <dbReference type="NCBI Taxonomy" id="104777"/>
    <lineage>
        <taxon>Eukaryota</taxon>
        <taxon>Metazoa</taxon>
        <taxon>Spiralia</taxon>
        <taxon>Gnathifera</taxon>
        <taxon>Rotifera</taxon>
        <taxon>Eurotatoria</taxon>
        <taxon>Monogononta</taxon>
        <taxon>Pseudotrocha</taxon>
        <taxon>Ploima</taxon>
        <taxon>Brachionidae</taxon>
        <taxon>Brachionus</taxon>
    </lineage>
</organism>
<protein>
    <submittedName>
        <fullName evidence="1">Uncharacterized protein</fullName>
    </submittedName>
</protein>
<dbReference type="Proteomes" id="UP000663879">
    <property type="component" value="Unassembled WGS sequence"/>
</dbReference>
<proteinExistence type="predicted"/>
<sequence length="216" mass="25324">MKFSILSDMNLCESEPNLRARQIFQDEHAKLAKNSSASYVEIARVLLNLTSLKPILEKPNFEQVQSKGCLFHFTQNLMKKLVNCGLKSEYHKNEEFSKWFRSICCLALVPIEKSDQLFEIIMANKPSINGLDKFLDYFVGTYFEGLYTINMWNHFETYDSPRTNNYLEGYNYKLNRHIVISHPDIFRAIDKLKEEEVDLSIKYHKALNKEKAPPRN</sequence>
<accession>A0A814QI21</accession>
<evidence type="ECO:0000313" key="2">
    <source>
        <dbReference type="Proteomes" id="UP000663879"/>
    </source>
</evidence>
<gene>
    <name evidence="1" type="ORF">OXX778_LOCUS21989</name>
</gene>
<comment type="caution">
    <text evidence="1">The sequence shown here is derived from an EMBL/GenBank/DDBJ whole genome shotgun (WGS) entry which is preliminary data.</text>
</comment>
<name>A0A814QI21_9BILA</name>
<evidence type="ECO:0000313" key="1">
    <source>
        <dbReference type="EMBL" id="CAF1119668.1"/>
    </source>
</evidence>